<evidence type="ECO:0000256" key="1">
    <source>
        <dbReference type="SAM" id="MobiDB-lite"/>
    </source>
</evidence>
<gene>
    <name evidence="2" type="ORF">SLEP1_g17799</name>
</gene>
<feature type="compositionally biased region" description="Basic and acidic residues" evidence="1">
    <location>
        <begin position="1"/>
        <end position="21"/>
    </location>
</feature>
<keyword evidence="3" id="KW-1185">Reference proteome</keyword>
<feature type="compositionally biased region" description="Low complexity" evidence="1">
    <location>
        <begin position="154"/>
        <end position="166"/>
    </location>
</feature>
<dbReference type="AlphaFoldDB" id="A0AAV5J4C0"/>
<protein>
    <submittedName>
        <fullName evidence="2">Uncharacterized protein</fullName>
    </submittedName>
</protein>
<feature type="region of interest" description="Disordered" evidence="1">
    <location>
        <begin position="137"/>
        <end position="208"/>
    </location>
</feature>
<accession>A0AAV5J4C0</accession>
<feature type="region of interest" description="Disordered" evidence="1">
    <location>
        <begin position="1"/>
        <end position="78"/>
    </location>
</feature>
<organism evidence="2 3">
    <name type="scientific">Rubroshorea leprosula</name>
    <dbReference type="NCBI Taxonomy" id="152421"/>
    <lineage>
        <taxon>Eukaryota</taxon>
        <taxon>Viridiplantae</taxon>
        <taxon>Streptophyta</taxon>
        <taxon>Embryophyta</taxon>
        <taxon>Tracheophyta</taxon>
        <taxon>Spermatophyta</taxon>
        <taxon>Magnoliopsida</taxon>
        <taxon>eudicotyledons</taxon>
        <taxon>Gunneridae</taxon>
        <taxon>Pentapetalae</taxon>
        <taxon>rosids</taxon>
        <taxon>malvids</taxon>
        <taxon>Malvales</taxon>
        <taxon>Dipterocarpaceae</taxon>
        <taxon>Rubroshorea</taxon>
    </lineage>
</organism>
<dbReference type="Proteomes" id="UP001054252">
    <property type="component" value="Unassembled WGS sequence"/>
</dbReference>
<dbReference type="EMBL" id="BPVZ01000024">
    <property type="protein sequence ID" value="GKV05835.1"/>
    <property type="molecule type" value="Genomic_DNA"/>
</dbReference>
<comment type="caution">
    <text evidence="2">The sequence shown here is derived from an EMBL/GenBank/DDBJ whole genome shotgun (WGS) entry which is preliminary data.</text>
</comment>
<feature type="compositionally biased region" description="Polar residues" evidence="1">
    <location>
        <begin position="188"/>
        <end position="199"/>
    </location>
</feature>
<reference evidence="2 3" key="1">
    <citation type="journal article" date="2021" name="Commun. Biol.">
        <title>The genome of Shorea leprosula (Dipterocarpaceae) highlights the ecological relevance of drought in aseasonal tropical rainforests.</title>
        <authorList>
            <person name="Ng K.K.S."/>
            <person name="Kobayashi M.J."/>
            <person name="Fawcett J.A."/>
            <person name="Hatakeyama M."/>
            <person name="Paape T."/>
            <person name="Ng C.H."/>
            <person name="Ang C.C."/>
            <person name="Tnah L.H."/>
            <person name="Lee C.T."/>
            <person name="Nishiyama T."/>
            <person name="Sese J."/>
            <person name="O'Brien M.J."/>
            <person name="Copetti D."/>
            <person name="Mohd Noor M.I."/>
            <person name="Ong R.C."/>
            <person name="Putra M."/>
            <person name="Sireger I.Z."/>
            <person name="Indrioko S."/>
            <person name="Kosugi Y."/>
            <person name="Izuno A."/>
            <person name="Isagi Y."/>
            <person name="Lee S.L."/>
            <person name="Shimizu K.K."/>
        </authorList>
    </citation>
    <scope>NUCLEOTIDE SEQUENCE [LARGE SCALE GENOMIC DNA]</scope>
    <source>
        <strain evidence="2">214</strain>
    </source>
</reference>
<evidence type="ECO:0000313" key="3">
    <source>
        <dbReference type="Proteomes" id="UP001054252"/>
    </source>
</evidence>
<name>A0AAV5J4C0_9ROSI</name>
<sequence>MAIIKDEDNEKTTLYTKKEIEESPQEVIEFDSQWQQLPSDRQRSPPSPPPNCCQHACQSSSSSVPQGDYQWQHGQKSSQPLLEPQWLYGQRSFELMPNQWYHHYHPVGSSNGSSSYGIAQREHMRFTGLGNMVATPRPNNATTTNMPVNPGPLPSSSTTSDMPSSSRSKRMMREMPAPSPSKSKQRTSEMLGSSNTIPSRSDIPGISLASRRTIKDTAGKEESVDDILARALKPTINVIFLTGPL</sequence>
<proteinExistence type="predicted"/>
<evidence type="ECO:0000313" key="2">
    <source>
        <dbReference type="EMBL" id="GKV05835.1"/>
    </source>
</evidence>